<proteinExistence type="inferred from homology"/>
<dbReference type="Pfam" id="PF01464">
    <property type="entry name" value="SLT"/>
    <property type="match status" value="1"/>
</dbReference>
<dbReference type="EMBL" id="JAJEWP010000006">
    <property type="protein sequence ID" value="MCC2618007.1"/>
    <property type="molecule type" value="Genomic_DNA"/>
</dbReference>
<dbReference type="CDD" id="cd13401">
    <property type="entry name" value="Slt70-like"/>
    <property type="match status" value="1"/>
</dbReference>
<dbReference type="InterPro" id="IPR008939">
    <property type="entry name" value="Lytic_TGlycosylase_superhlx_U"/>
</dbReference>
<dbReference type="InterPro" id="IPR012289">
    <property type="entry name" value="Lytic_TGlycosylase_superhlx_L"/>
</dbReference>
<name>A0ABS8GBP6_9ALTE</name>
<dbReference type="InterPro" id="IPR037061">
    <property type="entry name" value="Lytic_TGlycoase_superhlx_L_sf"/>
</dbReference>
<dbReference type="InterPro" id="IPR023346">
    <property type="entry name" value="Lysozyme-like_dom_sf"/>
</dbReference>
<comment type="caution">
    <text evidence="6">The sequence shown here is derived from an EMBL/GenBank/DDBJ whole genome shotgun (WGS) entry which is preliminary data.</text>
</comment>
<evidence type="ECO:0000313" key="7">
    <source>
        <dbReference type="Proteomes" id="UP001520878"/>
    </source>
</evidence>
<dbReference type="Gene3D" id="1.10.1240.20">
    <property type="entry name" value="Lytic transglycosylase, superhelical linker domain"/>
    <property type="match status" value="1"/>
</dbReference>
<comment type="similarity">
    <text evidence="1">Belongs to the transglycosylase Slt family.</text>
</comment>
<dbReference type="Proteomes" id="UP001520878">
    <property type="component" value="Unassembled WGS sequence"/>
</dbReference>
<dbReference type="Gene3D" id="1.25.20.10">
    <property type="entry name" value="Bacterial muramidases"/>
    <property type="match status" value="1"/>
</dbReference>
<evidence type="ECO:0000256" key="3">
    <source>
        <dbReference type="SAM" id="SignalP"/>
    </source>
</evidence>
<gene>
    <name evidence="6" type="ORF">LJ739_17265</name>
</gene>
<evidence type="ECO:0000256" key="2">
    <source>
        <dbReference type="ARBA" id="ARBA00022729"/>
    </source>
</evidence>
<keyword evidence="7" id="KW-1185">Reference proteome</keyword>
<feature type="signal peptide" evidence="3">
    <location>
        <begin position="1"/>
        <end position="20"/>
    </location>
</feature>
<dbReference type="SUPFAM" id="SSF53955">
    <property type="entry name" value="Lysozyme-like"/>
    <property type="match status" value="1"/>
</dbReference>
<feature type="chain" id="PRO_5046426788" evidence="3">
    <location>
        <begin position="21"/>
        <end position="648"/>
    </location>
</feature>
<dbReference type="RefSeq" id="WP_229162465.1">
    <property type="nucleotide sequence ID" value="NZ_JAJEWP010000006.1"/>
</dbReference>
<evidence type="ECO:0000259" key="4">
    <source>
        <dbReference type="Pfam" id="PF01464"/>
    </source>
</evidence>
<evidence type="ECO:0000256" key="1">
    <source>
        <dbReference type="ARBA" id="ARBA00007734"/>
    </source>
</evidence>
<feature type="domain" description="Transglycosylase SLT" evidence="4">
    <location>
        <begin position="492"/>
        <end position="594"/>
    </location>
</feature>
<evidence type="ECO:0000259" key="5">
    <source>
        <dbReference type="Pfam" id="PF14718"/>
    </source>
</evidence>
<dbReference type="Pfam" id="PF14718">
    <property type="entry name" value="SLT_L"/>
    <property type="match status" value="1"/>
</dbReference>
<dbReference type="Gene3D" id="1.10.530.10">
    <property type="match status" value="1"/>
</dbReference>
<reference evidence="6 7" key="1">
    <citation type="submission" date="2021-10" db="EMBL/GenBank/DDBJ databases">
        <title>Draft genome of Aestuariibacter halophilus JC2043.</title>
        <authorList>
            <person name="Emsley S.A."/>
            <person name="Pfannmuller K.M."/>
            <person name="Ushijima B."/>
            <person name="Saw J.H."/>
            <person name="Videau P."/>
        </authorList>
    </citation>
    <scope>NUCLEOTIDE SEQUENCE [LARGE SCALE GENOMIC DNA]</scope>
    <source>
        <strain evidence="6 7">JC2043</strain>
    </source>
</reference>
<keyword evidence="2 3" id="KW-0732">Signal</keyword>
<dbReference type="InterPro" id="IPR000189">
    <property type="entry name" value="Transglyc_AS"/>
</dbReference>
<dbReference type="InterPro" id="IPR008258">
    <property type="entry name" value="Transglycosylase_SLT_dom_1"/>
</dbReference>
<dbReference type="PANTHER" id="PTHR37423">
    <property type="entry name" value="SOLUBLE LYTIC MUREIN TRANSGLYCOSYLASE-RELATED"/>
    <property type="match status" value="1"/>
</dbReference>
<organism evidence="6 7">
    <name type="scientific">Fluctibacter halophilus</name>
    <dbReference type="NCBI Taxonomy" id="226011"/>
    <lineage>
        <taxon>Bacteria</taxon>
        <taxon>Pseudomonadati</taxon>
        <taxon>Pseudomonadota</taxon>
        <taxon>Gammaproteobacteria</taxon>
        <taxon>Alteromonadales</taxon>
        <taxon>Alteromonadaceae</taxon>
        <taxon>Fluctibacter</taxon>
    </lineage>
</organism>
<sequence>MSKAAFVSVLFVFLVTTSLARGQTPIADENTLIHQRKMFEKAEHVATNPKSWDYQYLEKQLKGYPLWPYIELKTLMAFPYLSNRDKIDRFLDAYADTPLDEPLRKRWLTYLAQKDQQALFLHYYRDIGDDRLACIALDYRVRRDGQKPATMKEVEDFWLVGKSQPKECDRPFKVWQQAGLRTTEHVWQRLTMAADGGKHTLIPYLKTLLPANQRYLADLWLKTRRAPSFVSRLSQFPGTFSEKEADILAYGLSRLIWRDRELALSSYENAVKRFRFNGEQMARIAERFAISLASKNHPEAEVWLERANDHVQNEELFRWHLAYVLRQQDWQHAMDVIDMADEQLPPDYAYQYWRARAYEELDAPQQAQIELASLADKRHYYGFLASGKLAQAPKFVDRPLQFSAADLSDMANRPAVRRAYEFLQLGRYVSARREWYALRDRLEERELLMAAVLADSWGWHDQTIFTLSRAGYMDDVKRRFPMAYSDQLMTSARQQNIDPAWAFAIARRESSFMADAYSGAGARGLMQLMPGTARYLAKKKVSTNTLYDPEQNARFGTQYLRYLLDKMADNPILATASYNAGWRRVKDWIPAQGSVPVDVWIETIPYKETRNYVKAVLAYKQIYAHQLGNTDNLFENIAAMQINSTLLQ</sequence>
<protein>
    <submittedName>
        <fullName evidence="6">Lytic transglycosylase domain-containing protein</fullName>
    </submittedName>
</protein>
<feature type="domain" description="Lytic transglycosylase superhelical linker" evidence="5">
    <location>
        <begin position="411"/>
        <end position="476"/>
    </location>
</feature>
<dbReference type="SUPFAM" id="SSF48435">
    <property type="entry name" value="Bacterial muramidases"/>
    <property type="match status" value="1"/>
</dbReference>
<accession>A0ABS8GBP6</accession>
<dbReference type="PROSITE" id="PS00922">
    <property type="entry name" value="TRANSGLYCOSYLASE"/>
    <property type="match status" value="1"/>
</dbReference>
<evidence type="ECO:0000313" key="6">
    <source>
        <dbReference type="EMBL" id="MCC2618007.1"/>
    </source>
</evidence>
<dbReference type="PANTHER" id="PTHR37423:SF5">
    <property type="entry name" value="SOLUBLE LYTIC MUREIN TRANSGLYCOSYLASE"/>
    <property type="match status" value="1"/>
</dbReference>